<dbReference type="Proteomes" id="UP000000762">
    <property type="component" value="Chromosome"/>
</dbReference>
<feature type="domain" description="DUF218" evidence="2">
    <location>
        <begin position="76"/>
        <end position="230"/>
    </location>
</feature>
<keyword evidence="1" id="KW-0472">Membrane</keyword>
<name>A0Q652_FRATN</name>
<keyword evidence="1" id="KW-0812">Transmembrane</keyword>
<dbReference type="InterPro" id="IPR014729">
    <property type="entry name" value="Rossmann-like_a/b/a_fold"/>
</dbReference>
<dbReference type="PANTHER" id="PTHR30336">
    <property type="entry name" value="INNER MEMBRANE PROTEIN, PROBABLE PERMEASE"/>
    <property type="match status" value="1"/>
</dbReference>
<proteinExistence type="predicted"/>
<keyword evidence="4" id="KW-1185">Reference proteome</keyword>
<evidence type="ECO:0000313" key="3">
    <source>
        <dbReference type="EMBL" id="ABK89717.1"/>
    </source>
</evidence>
<dbReference type="InterPro" id="IPR003848">
    <property type="entry name" value="DUF218"/>
</dbReference>
<sequence>MLNKNDIKMSSLLDIGCLFLIALIITCIFSKGYLRYFIVALTIVYYLIGNGVLGTILALPLKSESTDIKACANTKGIILLGAGINDAFGKLEPALSAYDRILKTAEVYHQYPQQIIISGGAPFGEKLSEAEIYADVLDKLGIPKSKIILEKNSKNTYQNAEFIKKILINDKNTYCLVTGGIHYKRAKIIFDKFAINTISIASSKFVPNIKILPNAYNFYITQNIVHEYLGIIRIYLSSF</sequence>
<reference evidence="4" key="1">
    <citation type="journal article" date="2007" name="Genome Biol.">
        <title>Comparison of Francisella tularensis genomes reveals evolutionary events associated with the emergence of human pathogenic strains.</title>
        <authorList>
            <person name="Rohmer L."/>
            <person name="Fong C."/>
            <person name="Abmayr S."/>
            <person name="Wasnick M."/>
            <person name="Larson Freeman T.J."/>
            <person name="Radey M."/>
            <person name="Guina T."/>
            <person name="Svensson K."/>
            <person name="Hayden H.S."/>
            <person name="Jacobs M."/>
            <person name="Gallagher L.A."/>
            <person name="Manoil C."/>
            <person name="Ernst R.K."/>
            <person name="Drees B."/>
            <person name="Buckley D."/>
            <person name="Haugen E."/>
            <person name="Bovee D."/>
            <person name="Zhou Y."/>
            <person name="Chang J."/>
            <person name="Levy R."/>
            <person name="Lim R."/>
            <person name="Gillett W."/>
            <person name="Guenthener D."/>
            <person name="Kang A."/>
            <person name="Shaffer S.A."/>
            <person name="Taylor G."/>
            <person name="Chen J."/>
            <person name="Gallis B."/>
            <person name="D'Argenio D.A."/>
            <person name="Forsman M."/>
            <person name="Olson M.V."/>
            <person name="Goodlett D.R."/>
            <person name="Kaul R."/>
            <person name="Miller S.I."/>
            <person name="Brittnacher M.J."/>
        </authorList>
    </citation>
    <scope>NUCLEOTIDE SEQUENCE [LARGE SCALE GENOMIC DNA]</scope>
    <source>
        <strain evidence="4">U112</strain>
    </source>
</reference>
<feature type="transmembrane region" description="Helical" evidence="1">
    <location>
        <begin position="12"/>
        <end position="31"/>
    </location>
</feature>
<dbReference type="GO" id="GO:0000270">
    <property type="term" value="P:peptidoglycan metabolic process"/>
    <property type="evidence" value="ECO:0007669"/>
    <property type="project" value="TreeGrafter"/>
</dbReference>
<dbReference type="InterPro" id="IPR051599">
    <property type="entry name" value="Cell_Envelope_Assoc"/>
</dbReference>
<evidence type="ECO:0000259" key="2">
    <source>
        <dbReference type="Pfam" id="PF02698"/>
    </source>
</evidence>
<keyword evidence="1" id="KW-1133">Transmembrane helix</keyword>
<organism evidence="3 4">
    <name type="scientific">Francisella tularensis subsp. novicida (strain ATCC 15482 / CCUG 33449 / U112)</name>
    <dbReference type="NCBI Taxonomy" id="401614"/>
    <lineage>
        <taxon>Bacteria</taxon>
        <taxon>Pseudomonadati</taxon>
        <taxon>Pseudomonadota</taxon>
        <taxon>Gammaproteobacteria</taxon>
        <taxon>Thiotrichales</taxon>
        <taxon>Francisellaceae</taxon>
        <taxon>Francisella</taxon>
    </lineage>
</organism>
<accession>A0Q652</accession>
<dbReference type="AlphaFoldDB" id="A0Q652"/>
<evidence type="ECO:0000313" key="4">
    <source>
        <dbReference type="Proteomes" id="UP000000762"/>
    </source>
</evidence>
<dbReference type="CDD" id="cd06259">
    <property type="entry name" value="YdcF-like"/>
    <property type="match status" value="1"/>
</dbReference>
<dbReference type="GO" id="GO:0043164">
    <property type="term" value="P:Gram-negative-bacterium-type cell wall biogenesis"/>
    <property type="evidence" value="ECO:0007669"/>
    <property type="project" value="TreeGrafter"/>
</dbReference>
<protein>
    <submittedName>
        <fullName evidence="3">Conserved hypothetical membrane protein</fullName>
    </submittedName>
</protein>
<feature type="transmembrane region" description="Helical" evidence="1">
    <location>
        <begin position="37"/>
        <end position="59"/>
    </location>
</feature>
<dbReference type="Gene3D" id="3.40.50.620">
    <property type="entry name" value="HUPs"/>
    <property type="match status" value="1"/>
</dbReference>
<dbReference type="Pfam" id="PF02698">
    <property type="entry name" value="DUF218"/>
    <property type="match status" value="1"/>
</dbReference>
<dbReference type="KEGG" id="ftn:FTN_0829"/>
<dbReference type="PANTHER" id="PTHR30336:SF4">
    <property type="entry name" value="ENVELOPE BIOGENESIS FACTOR ELYC"/>
    <property type="match status" value="1"/>
</dbReference>
<evidence type="ECO:0000256" key="1">
    <source>
        <dbReference type="SAM" id="Phobius"/>
    </source>
</evidence>
<gene>
    <name evidence="3" type="ordered locus">FTN_0829</name>
</gene>
<dbReference type="EMBL" id="CP000439">
    <property type="protein sequence ID" value="ABK89717.1"/>
    <property type="molecule type" value="Genomic_DNA"/>
</dbReference>
<dbReference type="GO" id="GO:0005886">
    <property type="term" value="C:plasma membrane"/>
    <property type="evidence" value="ECO:0007669"/>
    <property type="project" value="TreeGrafter"/>
</dbReference>